<dbReference type="KEGG" id="tbk:HF295_00735"/>
<keyword evidence="3" id="KW-1185">Reference proteome</keyword>
<dbReference type="RefSeq" id="WP_312031931.1">
    <property type="nucleotide sequence ID" value="NZ_CP051151.1"/>
</dbReference>
<gene>
    <name evidence="2" type="primary">yqeH</name>
    <name evidence="2" type="ORF">HF295_00735</name>
</gene>
<dbReference type="PANTHER" id="PTHR46434:SF1">
    <property type="entry name" value="GENETIC INTERACTOR OF PROHIBITINS 3, MITOCHONDRIAL"/>
    <property type="match status" value="1"/>
</dbReference>
<dbReference type="InterPro" id="IPR030378">
    <property type="entry name" value="G_CP_dom"/>
</dbReference>
<dbReference type="InterPro" id="IPR010914">
    <property type="entry name" value="RsgA_GTPase_dom"/>
</dbReference>
<dbReference type="PROSITE" id="PS51721">
    <property type="entry name" value="G_CP"/>
    <property type="match status" value="1"/>
</dbReference>
<dbReference type="SUPFAM" id="SSF52540">
    <property type="entry name" value="P-loop containing nucleoside triphosphate hydrolases"/>
    <property type="match status" value="1"/>
</dbReference>
<dbReference type="Gene3D" id="3.40.50.300">
    <property type="entry name" value="P-loop containing nucleotide triphosphate hydrolases"/>
    <property type="match status" value="1"/>
</dbReference>
<name>A0A7L6N204_9MOLU</name>
<reference evidence="2 3" key="1">
    <citation type="submission" date="2020-04" db="EMBL/GenBank/DDBJ databases">
        <authorList>
            <person name="Zheng R.K."/>
            <person name="Sun C.M."/>
        </authorList>
    </citation>
    <scope>NUCLEOTIDE SEQUENCE [LARGE SCALE GENOMIC DNA]</scope>
    <source>
        <strain evidence="3">zrk29</strain>
    </source>
</reference>
<dbReference type="GO" id="GO:0003924">
    <property type="term" value="F:GTPase activity"/>
    <property type="evidence" value="ECO:0007669"/>
    <property type="project" value="InterPro"/>
</dbReference>
<protein>
    <submittedName>
        <fullName evidence="2">Ribosome biogenesis GTPase YqeH</fullName>
    </submittedName>
</protein>
<accession>A0A7L6N204</accession>
<dbReference type="AlphaFoldDB" id="A0A7L6N204"/>
<dbReference type="Pfam" id="PF03193">
    <property type="entry name" value="RsgA_GTPase"/>
    <property type="match status" value="1"/>
</dbReference>
<dbReference type="InterPro" id="IPR019988">
    <property type="entry name" value="GTP-bd_ribosome_bgen_YqeH"/>
</dbReference>
<proteinExistence type="predicted"/>
<evidence type="ECO:0000313" key="2">
    <source>
        <dbReference type="EMBL" id="QLY39462.1"/>
    </source>
</evidence>
<dbReference type="PANTHER" id="PTHR46434">
    <property type="entry name" value="GENETIC INTERACTOR OF PROHIBITINS 3, MITOCHONDRIAL"/>
    <property type="match status" value="1"/>
</dbReference>
<evidence type="ECO:0000259" key="1">
    <source>
        <dbReference type="PROSITE" id="PS51721"/>
    </source>
</evidence>
<sequence>MSQDAYCNGCGSKIQSTDKTKPGFISEDLLKEKSSDELICQRCFRIKNYSETFPYEVSNQDFLQVIDKIRNEDALIVKIVDIFDFSGSFVPAIKTLTEKKDFILVGNKVDLLPKNVKHKKILSWLKIMLRNQGFDVLDSVLVSAKYGDNFDELMRLIYKYKGNRNVYIVGSSNVGKSKIINQILKRYLGAASDIVTESLSPQTTLGLIGFNLLDGSIIYDTPGVVNKHQYMHYLSRQSYKATYPQKEVKPLVFQLNEEQTLFFGGLARLDIISGETCDIINVVTYFSNRLNIHRTKTDRANKLYKDKLYSLLSPPVSSEEELPRWVFHEFRIRDNQKYDIVFSGLGFVTLRAPFHVKAYAPFVVGVYTRLAII</sequence>
<organism evidence="2 3">
    <name type="scientific">Hujiaoplasma nucleasis</name>
    <dbReference type="NCBI Taxonomy" id="2725268"/>
    <lineage>
        <taxon>Bacteria</taxon>
        <taxon>Bacillati</taxon>
        <taxon>Mycoplasmatota</taxon>
        <taxon>Mollicutes</taxon>
        <taxon>Candidatus Izemoplasmatales</taxon>
        <taxon>Hujiaoplasmataceae</taxon>
        <taxon>Hujiaoplasma</taxon>
    </lineage>
</organism>
<dbReference type="EMBL" id="CP051151">
    <property type="protein sequence ID" value="QLY39462.1"/>
    <property type="molecule type" value="Genomic_DNA"/>
</dbReference>
<feature type="domain" description="CP-type G" evidence="1">
    <location>
        <begin position="63"/>
        <end position="227"/>
    </location>
</feature>
<dbReference type="Pfam" id="PF21516">
    <property type="entry name" value="YqeH-like_C"/>
    <property type="match status" value="1"/>
</dbReference>
<evidence type="ECO:0000313" key="3">
    <source>
        <dbReference type="Proteomes" id="UP000512167"/>
    </source>
</evidence>
<dbReference type="InterPro" id="IPR048422">
    <property type="entry name" value="NOA1/YqeH-like_C"/>
</dbReference>
<dbReference type="Proteomes" id="UP000512167">
    <property type="component" value="Chromosome"/>
</dbReference>
<dbReference type="CDD" id="cd01855">
    <property type="entry name" value="YqeH"/>
    <property type="match status" value="1"/>
</dbReference>
<dbReference type="InterPro" id="IPR050896">
    <property type="entry name" value="Mito_lipid_metab_GTPase"/>
</dbReference>
<dbReference type="GO" id="GO:0005525">
    <property type="term" value="F:GTP binding"/>
    <property type="evidence" value="ECO:0007669"/>
    <property type="project" value="InterPro"/>
</dbReference>
<dbReference type="NCBIfam" id="TIGR03597">
    <property type="entry name" value="GTPase_YqeH"/>
    <property type="match status" value="1"/>
</dbReference>
<dbReference type="InterPro" id="IPR027417">
    <property type="entry name" value="P-loop_NTPase"/>
</dbReference>